<keyword evidence="3" id="KW-1185">Reference proteome</keyword>
<dbReference type="Gene3D" id="3.80.10.10">
    <property type="entry name" value="Ribonuclease Inhibitor"/>
    <property type="match status" value="2"/>
</dbReference>
<reference evidence="2 3" key="1">
    <citation type="submission" date="2024-02" db="EMBL/GenBank/DDBJ databases">
        <title>A draft genome for the cacao thread blight pathogen Marasmius crinis-equi.</title>
        <authorList>
            <person name="Cohen S.P."/>
            <person name="Baruah I.K."/>
            <person name="Amoako-Attah I."/>
            <person name="Bukari Y."/>
            <person name="Meinhardt L.W."/>
            <person name="Bailey B.A."/>
        </authorList>
    </citation>
    <scope>NUCLEOTIDE SEQUENCE [LARGE SCALE GENOMIC DNA]</scope>
    <source>
        <strain evidence="2 3">GH-76</strain>
    </source>
</reference>
<evidence type="ECO:0000313" key="3">
    <source>
        <dbReference type="Proteomes" id="UP001465976"/>
    </source>
</evidence>
<organism evidence="2 3">
    <name type="scientific">Marasmius crinis-equi</name>
    <dbReference type="NCBI Taxonomy" id="585013"/>
    <lineage>
        <taxon>Eukaryota</taxon>
        <taxon>Fungi</taxon>
        <taxon>Dikarya</taxon>
        <taxon>Basidiomycota</taxon>
        <taxon>Agaricomycotina</taxon>
        <taxon>Agaricomycetes</taxon>
        <taxon>Agaricomycetidae</taxon>
        <taxon>Agaricales</taxon>
        <taxon>Marasmiineae</taxon>
        <taxon>Marasmiaceae</taxon>
        <taxon>Marasmius</taxon>
    </lineage>
</organism>
<feature type="domain" description="F-box" evidence="1">
    <location>
        <begin position="565"/>
        <end position="627"/>
    </location>
</feature>
<name>A0ABR3FIP9_9AGAR</name>
<dbReference type="InterPro" id="IPR032675">
    <property type="entry name" value="LRR_dom_sf"/>
</dbReference>
<dbReference type="SUPFAM" id="SSF52047">
    <property type="entry name" value="RNI-like"/>
    <property type="match status" value="2"/>
</dbReference>
<proteinExistence type="predicted"/>
<gene>
    <name evidence="2" type="ORF">V5O48_006732</name>
</gene>
<protein>
    <recommendedName>
        <fullName evidence="1">F-box domain-containing protein</fullName>
    </recommendedName>
</protein>
<accession>A0ABR3FIP9</accession>
<dbReference type="EMBL" id="JBAHYK010000323">
    <property type="protein sequence ID" value="KAL0575241.1"/>
    <property type="molecule type" value="Genomic_DNA"/>
</dbReference>
<sequence>MSDREYTPHSSHINLPSEILAHVFSLCLPKEPLANRHLLGSASRRDWLRRFINFTHVCSRWRAVALHAPCIWCRPDFAFPGLAAEMFRRSRSTPLHLTIDPNETAFEEPRIMELLNDMLNDLSRLGGLELTAYSVEDGENSEKWTQWETNILDKIGQWAPCLSSLILHGPHTAPPPTLSLNGDYPRLRELRSWDFGVGQLNLASMRGLEVLDVTFPGPPRTVQFLRQLDSVQSSLQELNLRHCCFPPPSGWETPRRVLFFPQLRRLRLSSTFRSLASFLPSLTFPATTAVEIMTSDISDSDFHVLVTFVAQCFPRFGSNVRKLESIEVRSNIFSASGVLLKTWATCDTLSRNRLFSLQLYDGQDNDQSPRIDKILSVLPLMDLKRLSYQFSPDDSVSLVEHFQALPSLRTVHEYHGTFFDETVQALSQVRAPGQLSVETPSTLKSLIAFPALSRIELIGFAFGIGGEASQDWPPDLWPNRFAEALKGRSDRGASIPAVILQDCKGVKDEHVQELRRMNVKVDIKETYARLDLFDCAPDCIYDLVCLMDSETKSIKPASPENPTERVPNEILVHVFSLCIPHIDKFLLIRNVERRRERVQQWVNFTHVCRRWRTVAVHTPSLWTRPDFAIPDLCREMLARSRSALLDLITEYPLQLGSTDFTELLIDALRDFSRVRSLRMRIHELDPVHHAWSEKLMSSLRNAAPSLSFLDIEHVRGVADRGLPLLPQINPESHPRLTDIRITDCGLQWPSGFTSSLKRISVTYTSLNAVPSMDSALTTEFLDALTTAPNVEVLEIANYSPSHSTPRLLTPIEYTPLYLPNLRHLFILSIAPEVVNLLPLITFPPATTIHLSLSITHETAFSTHGPIPDLLDFITKFFRSVPSQRRIRAIEIRDWDTVNTMVDTLSIKTWSTSHVATPTVWPPTPDNPQFRLDLNCAYHSTQNSALQDTASEILSALPLEHLETLYSEFIVLPPNPLMQHFKGLSSLRTIIDKYGHLFTETTLPLLGGAQEKVDSPDGHPKPAFPGLTSLVLDNFRFGDLAFKGVRLRENWVQFFWGYLKARLDRGGKIPFLVFKGCSEVKEEQIQMLQNKGVEVISVMV</sequence>
<dbReference type="PANTHER" id="PTHR38926:SF5">
    <property type="entry name" value="F-BOX AND LEUCINE-RICH REPEAT PROTEIN 6"/>
    <property type="match status" value="1"/>
</dbReference>
<dbReference type="PANTHER" id="PTHR38926">
    <property type="entry name" value="F-BOX DOMAIN CONTAINING PROTEIN, EXPRESSED"/>
    <property type="match status" value="1"/>
</dbReference>
<evidence type="ECO:0000313" key="2">
    <source>
        <dbReference type="EMBL" id="KAL0575241.1"/>
    </source>
</evidence>
<dbReference type="Proteomes" id="UP001465976">
    <property type="component" value="Unassembled WGS sequence"/>
</dbReference>
<dbReference type="Gene3D" id="1.20.1280.50">
    <property type="match status" value="1"/>
</dbReference>
<evidence type="ECO:0000259" key="1">
    <source>
        <dbReference type="Pfam" id="PF12937"/>
    </source>
</evidence>
<dbReference type="Pfam" id="PF12937">
    <property type="entry name" value="F-box-like"/>
    <property type="match status" value="1"/>
</dbReference>
<comment type="caution">
    <text evidence="2">The sequence shown here is derived from an EMBL/GenBank/DDBJ whole genome shotgun (WGS) entry which is preliminary data.</text>
</comment>
<dbReference type="InterPro" id="IPR001810">
    <property type="entry name" value="F-box_dom"/>
</dbReference>